<proteinExistence type="predicted"/>
<dbReference type="EMBL" id="JBEWTB010000002">
    <property type="protein sequence ID" value="MET4756999.1"/>
    <property type="molecule type" value="Genomic_DNA"/>
</dbReference>
<evidence type="ECO:0000313" key="2">
    <source>
        <dbReference type="Proteomes" id="UP001549366"/>
    </source>
</evidence>
<comment type="caution">
    <text evidence="1">The sequence shown here is derived from an EMBL/GenBank/DDBJ whole genome shotgun (WGS) entry which is preliminary data.</text>
</comment>
<keyword evidence="2" id="KW-1185">Reference proteome</keyword>
<dbReference type="Proteomes" id="UP001549366">
    <property type="component" value="Unassembled WGS sequence"/>
</dbReference>
<evidence type="ECO:0000313" key="1">
    <source>
        <dbReference type="EMBL" id="MET4756999.1"/>
    </source>
</evidence>
<gene>
    <name evidence="1" type="ORF">V5J35_002191</name>
</gene>
<organism evidence="1 2">
    <name type="scientific">Endozoicomonas lisbonensis</name>
    <dbReference type="NCBI Taxonomy" id="3120522"/>
    <lineage>
        <taxon>Bacteria</taxon>
        <taxon>Pseudomonadati</taxon>
        <taxon>Pseudomonadota</taxon>
        <taxon>Gammaproteobacteria</taxon>
        <taxon>Oceanospirillales</taxon>
        <taxon>Endozoicomonadaceae</taxon>
        <taxon>Endozoicomonas</taxon>
    </lineage>
</organism>
<reference evidence="1 2" key="1">
    <citation type="submission" date="2024-06" db="EMBL/GenBank/DDBJ databases">
        <title>Genomic Encyclopedia of Type Strains, Phase V (KMG-V): Genome sequencing to study the core and pangenomes of soil and plant-associated prokaryotes.</title>
        <authorList>
            <person name="Whitman W."/>
        </authorList>
    </citation>
    <scope>NUCLEOTIDE SEQUENCE [LARGE SCALE GENOMIC DNA]</scope>
    <source>
        <strain evidence="1 2">NE40</strain>
    </source>
</reference>
<name>A0ABV2SGU8_9GAMM</name>
<protein>
    <submittedName>
        <fullName evidence="1">Uncharacterized protein</fullName>
    </submittedName>
</protein>
<accession>A0ABV2SGU8</accession>
<sequence length="94" mass="10624">MTDKSKCCTCGYEWETGKNGRHSCSDNFKRRINKATDIAARFGQIDGAHHKTWVIDQMVRTLTGDDYPAFVDYASEDIGEDGPFRDEWDCGIAP</sequence>